<evidence type="ECO:0000313" key="2">
    <source>
        <dbReference type="EMBL" id="JAA56093.1"/>
    </source>
</evidence>
<name>L7LYZ9_RHIPC</name>
<protein>
    <submittedName>
        <fullName evidence="2">Uncharacterized protein</fullName>
    </submittedName>
</protein>
<reference evidence="2" key="1">
    <citation type="submission" date="2012-11" db="EMBL/GenBank/DDBJ databases">
        <authorList>
            <person name="Lucero-Rivera Y.E."/>
            <person name="Tovar-Ramirez D."/>
        </authorList>
    </citation>
    <scope>NUCLEOTIDE SEQUENCE</scope>
    <source>
        <tissue evidence="2">Salivary gland</tissue>
    </source>
</reference>
<accession>L7LYZ9</accession>
<dbReference type="AlphaFoldDB" id="L7LYZ9"/>
<keyword evidence="1" id="KW-1133">Transmembrane helix</keyword>
<feature type="transmembrane region" description="Helical" evidence="1">
    <location>
        <begin position="6"/>
        <end position="26"/>
    </location>
</feature>
<keyword evidence="1" id="KW-0472">Membrane</keyword>
<organism evidence="2">
    <name type="scientific">Rhipicephalus pulchellus</name>
    <name type="common">Yellow backed tick</name>
    <name type="synonym">Dermacentor pulchellus</name>
    <dbReference type="NCBI Taxonomy" id="72859"/>
    <lineage>
        <taxon>Eukaryota</taxon>
        <taxon>Metazoa</taxon>
        <taxon>Ecdysozoa</taxon>
        <taxon>Arthropoda</taxon>
        <taxon>Chelicerata</taxon>
        <taxon>Arachnida</taxon>
        <taxon>Acari</taxon>
        <taxon>Parasitiformes</taxon>
        <taxon>Ixodida</taxon>
        <taxon>Ixodoidea</taxon>
        <taxon>Ixodidae</taxon>
        <taxon>Rhipicephalinae</taxon>
        <taxon>Rhipicephalus</taxon>
        <taxon>Rhipicephalus</taxon>
    </lineage>
</organism>
<evidence type="ECO:0000256" key="1">
    <source>
        <dbReference type="SAM" id="Phobius"/>
    </source>
</evidence>
<feature type="transmembrane region" description="Helical" evidence="1">
    <location>
        <begin position="58"/>
        <end position="78"/>
    </location>
</feature>
<keyword evidence="1" id="KW-0812">Transmembrane</keyword>
<proteinExistence type="evidence at transcript level"/>
<feature type="transmembrane region" description="Helical" evidence="1">
    <location>
        <begin position="33"/>
        <end position="52"/>
    </location>
</feature>
<dbReference type="EMBL" id="GACK01008941">
    <property type="protein sequence ID" value="JAA56093.1"/>
    <property type="molecule type" value="mRNA"/>
</dbReference>
<sequence>MLALPFFLSVFCMFLYTSFLCVYFFLCLTFSFCFFPFSFFIFLTFSPTFPLYTFSRILTFLTFFPLFLSLSISFYVFLSFSLSFPFQSLCLLMYLQILNPIAGPLQEWDTSIQQEHITVTSQQVLPQNKYGPLLSTTVYKNERKRTIFSFKCLQKSDIVTSRTEPGTSFE</sequence>
<reference evidence="2" key="2">
    <citation type="journal article" date="2015" name="J. Proteomics">
        <title>Sexual differences in the sialomes of the zebra tick, Rhipicephalus pulchellus.</title>
        <authorList>
            <person name="Tan A.W."/>
            <person name="Francischetti I.M."/>
            <person name="Slovak M."/>
            <person name="Kini R.M."/>
            <person name="Ribeiro J.M."/>
        </authorList>
    </citation>
    <scope>NUCLEOTIDE SEQUENCE</scope>
    <source>
        <tissue evidence="2">Salivary gland</tissue>
    </source>
</reference>